<organism evidence="2 3">
    <name type="scientific">Streptomyces flavidovirens</name>
    <dbReference type="NCBI Taxonomy" id="67298"/>
    <lineage>
        <taxon>Bacteria</taxon>
        <taxon>Bacillati</taxon>
        <taxon>Actinomycetota</taxon>
        <taxon>Actinomycetes</taxon>
        <taxon>Kitasatosporales</taxon>
        <taxon>Streptomycetaceae</taxon>
        <taxon>Streptomyces</taxon>
    </lineage>
</organism>
<gene>
    <name evidence="2" type="ORF">ACFYWW_26590</name>
</gene>
<proteinExistence type="predicted"/>
<name>A0ABW6RM66_9ACTN</name>
<dbReference type="RefSeq" id="WP_355719788.1">
    <property type="nucleotide sequence ID" value="NZ_JBEXNP010000008.1"/>
</dbReference>
<sequence>MTEQDKNTNTKANTTATRAANGASGKAANATGTAKATANGASKKAANAAGTAKAAASDTTAKATDMAGSAKAAGIKGVEVSRQALESAAGKVASTASTAWVLINARKAVIAGAGAGAVAIGAVSFVAGRKAEHRSLGPVTRLLAGRI</sequence>
<feature type="region of interest" description="Disordered" evidence="1">
    <location>
        <begin position="1"/>
        <end position="63"/>
    </location>
</feature>
<evidence type="ECO:0000313" key="2">
    <source>
        <dbReference type="EMBL" id="MFF3342252.1"/>
    </source>
</evidence>
<keyword evidence="3" id="KW-1185">Reference proteome</keyword>
<feature type="compositionally biased region" description="Low complexity" evidence="1">
    <location>
        <begin position="9"/>
        <end position="63"/>
    </location>
</feature>
<accession>A0ABW6RM66</accession>
<evidence type="ECO:0000313" key="3">
    <source>
        <dbReference type="Proteomes" id="UP001601976"/>
    </source>
</evidence>
<comment type="caution">
    <text evidence="2">The sequence shown here is derived from an EMBL/GenBank/DDBJ whole genome shotgun (WGS) entry which is preliminary data.</text>
</comment>
<protein>
    <submittedName>
        <fullName evidence="2">Uncharacterized protein</fullName>
    </submittedName>
</protein>
<reference evidence="2 3" key="1">
    <citation type="submission" date="2024-10" db="EMBL/GenBank/DDBJ databases">
        <title>The Natural Products Discovery Center: Release of the First 8490 Sequenced Strains for Exploring Actinobacteria Biosynthetic Diversity.</title>
        <authorList>
            <person name="Kalkreuter E."/>
            <person name="Kautsar S.A."/>
            <person name="Yang D."/>
            <person name="Bader C.D."/>
            <person name="Teijaro C.N."/>
            <person name="Fluegel L."/>
            <person name="Davis C.M."/>
            <person name="Simpson J.R."/>
            <person name="Lauterbach L."/>
            <person name="Steele A.D."/>
            <person name="Gui C."/>
            <person name="Meng S."/>
            <person name="Li G."/>
            <person name="Viehrig K."/>
            <person name="Ye F."/>
            <person name="Su P."/>
            <person name="Kiefer A.F."/>
            <person name="Nichols A."/>
            <person name="Cepeda A.J."/>
            <person name="Yan W."/>
            <person name="Fan B."/>
            <person name="Jiang Y."/>
            <person name="Adhikari A."/>
            <person name="Zheng C.-J."/>
            <person name="Schuster L."/>
            <person name="Cowan T.M."/>
            <person name="Smanski M.J."/>
            <person name="Chevrette M.G."/>
            <person name="De Carvalho L.P.S."/>
            <person name="Shen B."/>
        </authorList>
    </citation>
    <scope>NUCLEOTIDE SEQUENCE [LARGE SCALE GENOMIC DNA]</scope>
    <source>
        <strain evidence="2 3">NPDC003029</strain>
    </source>
</reference>
<dbReference type="Proteomes" id="UP001601976">
    <property type="component" value="Unassembled WGS sequence"/>
</dbReference>
<evidence type="ECO:0000256" key="1">
    <source>
        <dbReference type="SAM" id="MobiDB-lite"/>
    </source>
</evidence>
<dbReference type="EMBL" id="JBIAPK010000009">
    <property type="protein sequence ID" value="MFF3342252.1"/>
    <property type="molecule type" value="Genomic_DNA"/>
</dbReference>